<dbReference type="Proteomes" id="UP001295444">
    <property type="component" value="Unassembled WGS sequence"/>
</dbReference>
<gene>
    <name evidence="1" type="ORF">PECUL_23A003887</name>
</gene>
<evidence type="ECO:0000313" key="1">
    <source>
        <dbReference type="EMBL" id="CAH2329725.1"/>
    </source>
</evidence>
<feature type="non-terminal residue" evidence="1">
    <location>
        <position position="96"/>
    </location>
</feature>
<protein>
    <submittedName>
        <fullName evidence="1">Uncharacterized protein</fullName>
    </submittedName>
</protein>
<dbReference type="AlphaFoldDB" id="A0AAD1WZT4"/>
<reference evidence="1" key="1">
    <citation type="submission" date="2022-03" db="EMBL/GenBank/DDBJ databases">
        <authorList>
            <person name="Alioto T."/>
            <person name="Alioto T."/>
            <person name="Gomez Garrido J."/>
        </authorList>
    </citation>
    <scope>NUCLEOTIDE SEQUENCE</scope>
</reference>
<dbReference type="EMBL" id="CAKOES020000021">
    <property type="protein sequence ID" value="CAH2329725.1"/>
    <property type="molecule type" value="Genomic_DNA"/>
</dbReference>
<organism evidence="1 2">
    <name type="scientific">Pelobates cultripes</name>
    <name type="common">Western spadefoot toad</name>
    <dbReference type="NCBI Taxonomy" id="61616"/>
    <lineage>
        <taxon>Eukaryota</taxon>
        <taxon>Metazoa</taxon>
        <taxon>Chordata</taxon>
        <taxon>Craniata</taxon>
        <taxon>Vertebrata</taxon>
        <taxon>Euteleostomi</taxon>
        <taxon>Amphibia</taxon>
        <taxon>Batrachia</taxon>
        <taxon>Anura</taxon>
        <taxon>Pelobatoidea</taxon>
        <taxon>Pelobatidae</taxon>
        <taxon>Pelobates</taxon>
    </lineage>
</organism>
<comment type="caution">
    <text evidence="1">The sequence shown here is derived from an EMBL/GenBank/DDBJ whole genome shotgun (WGS) entry which is preliminary data.</text>
</comment>
<evidence type="ECO:0000313" key="2">
    <source>
        <dbReference type="Proteomes" id="UP001295444"/>
    </source>
</evidence>
<name>A0AAD1WZT4_PELCU</name>
<proteinExistence type="predicted"/>
<sequence>MGVAPEDYPHLRTLVTLLDDQDKDPPLTNLKPRSWYTPNFKEVTNIDLFIQMTCNEIEQLPLDKPIQINNLSHEETRALKELRSNSNLVIKQSDKG</sequence>
<keyword evidence="2" id="KW-1185">Reference proteome</keyword>
<accession>A0AAD1WZT4</accession>